<keyword evidence="2" id="KW-0812">Transmembrane</keyword>
<reference evidence="3" key="1">
    <citation type="submission" date="2021-01" db="EMBL/GenBank/DDBJ databases">
        <authorList>
            <person name="Corre E."/>
            <person name="Pelletier E."/>
            <person name="Niang G."/>
            <person name="Scheremetjew M."/>
            <person name="Finn R."/>
            <person name="Kale V."/>
            <person name="Holt S."/>
            <person name="Cochrane G."/>
            <person name="Meng A."/>
            <person name="Brown T."/>
            <person name="Cohen L."/>
        </authorList>
    </citation>
    <scope>NUCLEOTIDE SEQUENCE</scope>
    <source>
        <strain evidence="3">CCMP3303</strain>
    </source>
</reference>
<keyword evidence="2" id="KW-0472">Membrane</keyword>
<keyword evidence="2" id="KW-1133">Transmembrane helix</keyword>
<proteinExistence type="predicted"/>
<feature type="transmembrane region" description="Helical" evidence="2">
    <location>
        <begin position="190"/>
        <end position="209"/>
    </location>
</feature>
<feature type="transmembrane region" description="Helical" evidence="2">
    <location>
        <begin position="92"/>
        <end position="112"/>
    </location>
</feature>
<feature type="region of interest" description="Disordered" evidence="1">
    <location>
        <begin position="123"/>
        <end position="151"/>
    </location>
</feature>
<name>A0A7S0FKX2_9STRA</name>
<dbReference type="AlphaFoldDB" id="A0A7S0FKX2"/>
<evidence type="ECO:0000256" key="1">
    <source>
        <dbReference type="SAM" id="MobiDB-lite"/>
    </source>
</evidence>
<dbReference type="EMBL" id="HBEJ01006894">
    <property type="protein sequence ID" value="CAD8366769.1"/>
    <property type="molecule type" value="Transcribed_RNA"/>
</dbReference>
<protein>
    <submittedName>
        <fullName evidence="3">Uncharacterized protein</fullName>
    </submittedName>
</protein>
<accession>A0A7S0FKX2</accession>
<dbReference type="InterPro" id="IPR032751">
    <property type="entry name" value="Fuseless"/>
</dbReference>
<organism evidence="3">
    <name type="scientific">Minutocellus polymorphus</name>
    <dbReference type="NCBI Taxonomy" id="265543"/>
    <lineage>
        <taxon>Eukaryota</taxon>
        <taxon>Sar</taxon>
        <taxon>Stramenopiles</taxon>
        <taxon>Ochrophyta</taxon>
        <taxon>Bacillariophyta</taxon>
        <taxon>Mediophyceae</taxon>
        <taxon>Cymatosirophycidae</taxon>
        <taxon>Cymatosirales</taxon>
        <taxon>Cymatosiraceae</taxon>
        <taxon>Minutocellus</taxon>
    </lineage>
</organism>
<dbReference type="Pfam" id="PF15993">
    <property type="entry name" value="Fuseless"/>
    <property type="match status" value="1"/>
</dbReference>
<evidence type="ECO:0000256" key="2">
    <source>
        <dbReference type="SAM" id="Phobius"/>
    </source>
</evidence>
<gene>
    <name evidence="3" type="ORF">MPOL1434_LOCUS4082</name>
</gene>
<evidence type="ECO:0000313" key="3">
    <source>
        <dbReference type="EMBL" id="CAD8366769.1"/>
    </source>
</evidence>
<dbReference type="PANTHER" id="PTHR35270">
    <property type="entry name" value="FUSELESS, ISOFORM A"/>
    <property type="match status" value="1"/>
</dbReference>
<sequence>MTASLPVQVTTGVLCASYWRGAWYVLDYTLFPADRTKSGVASLALGGGMLAMGQYILSPQYNGTKLIVRMLGRARPQDVSLRTFFMKTNRFVSLYGIAMSCVLMWRGTWLLWDEGSDWVADSFSKRDDTGKSPSLLATTEDSKINNGDGVGRKLEPVAMSKASLHADTDKHHHVNHESHDAVSHHDVDDVLLYSGIASHVVATIGLLFIGRFKSVMAPPANVSIMNDLFIHGKGKSFARDVKAFTRTS</sequence>
<dbReference type="PANTHER" id="PTHR35270:SF2">
    <property type="entry name" value="FUSELESS, ISOFORM A"/>
    <property type="match status" value="1"/>
</dbReference>